<accession>A0ABW2KPF0</accession>
<keyword evidence="1 5" id="KW-0732">Signal</keyword>
<dbReference type="EMBL" id="JBHTCM010000004">
    <property type="protein sequence ID" value="MFC7331861.1"/>
    <property type="molecule type" value="Genomic_DNA"/>
</dbReference>
<dbReference type="RefSeq" id="WP_377355900.1">
    <property type="nucleotide sequence ID" value="NZ_JBHTCM010000004.1"/>
</dbReference>
<feature type="signal peptide" evidence="5">
    <location>
        <begin position="1"/>
        <end position="26"/>
    </location>
</feature>
<evidence type="ECO:0000313" key="8">
    <source>
        <dbReference type="Proteomes" id="UP001596456"/>
    </source>
</evidence>
<feature type="chain" id="PRO_5046007502" evidence="5">
    <location>
        <begin position="27"/>
        <end position="252"/>
    </location>
</feature>
<dbReference type="Pfam" id="PF18312">
    <property type="entry name" value="ScsC_N"/>
    <property type="match status" value="1"/>
</dbReference>
<dbReference type="Gene3D" id="3.40.30.10">
    <property type="entry name" value="Glutaredoxin"/>
    <property type="match status" value="1"/>
</dbReference>
<dbReference type="CDD" id="cd03023">
    <property type="entry name" value="DsbA_Com1_like"/>
    <property type="match status" value="1"/>
</dbReference>
<keyword evidence="3" id="KW-1015">Disulfide bond</keyword>
<dbReference type="SUPFAM" id="SSF52833">
    <property type="entry name" value="Thioredoxin-like"/>
    <property type="match status" value="1"/>
</dbReference>
<dbReference type="InterPro" id="IPR036249">
    <property type="entry name" value="Thioredoxin-like_sf"/>
</dbReference>
<keyword evidence="4" id="KW-0676">Redox-active center</keyword>
<evidence type="ECO:0000256" key="5">
    <source>
        <dbReference type="SAM" id="SignalP"/>
    </source>
</evidence>
<dbReference type="InterPro" id="IPR013766">
    <property type="entry name" value="Thioredoxin_domain"/>
</dbReference>
<feature type="domain" description="Thioredoxin" evidence="6">
    <location>
        <begin position="59"/>
        <end position="245"/>
    </location>
</feature>
<evidence type="ECO:0000256" key="1">
    <source>
        <dbReference type="ARBA" id="ARBA00022729"/>
    </source>
</evidence>
<dbReference type="PANTHER" id="PTHR13887">
    <property type="entry name" value="GLUTATHIONE S-TRANSFERASE KAPPA"/>
    <property type="match status" value="1"/>
</dbReference>
<evidence type="ECO:0000256" key="4">
    <source>
        <dbReference type="ARBA" id="ARBA00023284"/>
    </source>
</evidence>
<comment type="caution">
    <text evidence="7">The sequence shown here is derived from an EMBL/GenBank/DDBJ whole genome shotgun (WGS) entry which is preliminary data.</text>
</comment>
<dbReference type="Pfam" id="PF01323">
    <property type="entry name" value="DSBA"/>
    <property type="match status" value="1"/>
</dbReference>
<proteinExistence type="predicted"/>
<reference evidence="8" key="1">
    <citation type="journal article" date="2019" name="Int. J. Syst. Evol. Microbiol.">
        <title>The Global Catalogue of Microorganisms (GCM) 10K type strain sequencing project: providing services to taxonomists for standard genome sequencing and annotation.</title>
        <authorList>
            <consortium name="The Broad Institute Genomics Platform"/>
            <consortium name="The Broad Institute Genome Sequencing Center for Infectious Disease"/>
            <person name="Wu L."/>
            <person name="Ma J."/>
        </authorList>
    </citation>
    <scope>NUCLEOTIDE SEQUENCE [LARGE SCALE GENOMIC DNA]</scope>
    <source>
        <strain evidence="8">CGMCC 1.16275</strain>
    </source>
</reference>
<dbReference type="PROSITE" id="PS51352">
    <property type="entry name" value="THIOREDOXIN_2"/>
    <property type="match status" value="1"/>
</dbReference>
<organism evidence="7 8">
    <name type="scientific">Rhodocista pekingensis</name>
    <dbReference type="NCBI Taxonomy" id="201185"/>
    <lineage>
        <taxon>Bacteria</taxon>
        <taxon>Pseudomonadati</taxon>
        <taxon>Pseudomonadota</taxon>
        <taxon>Alphaproteobacteria</taxon>
        <taxon>Rhodospirillales</taxon>
        <taxon>Azospirillaceae</taxon>
        <taxon>Rhodocista</taxon>
    </lineage>
</organism>
<evidence type="ECO:0000256" key="2">
    <source>
        <dbReference type="ARBA" id="ARBA00023002"/>
    </source>
</evidence>
<dbReference type="InterPro" id="IPR041205">
    <property type="entry name" value="ScsC_N"/>
</dbReference>
<dbReference type="PANTHER" id="PTHR13887:SF14">
    <property type="entry name" value="DISULFIDE BOND FORMATION PROTEIN D"/>
    <property type="match status" value="1"/>
</dbReference>
<sequence>MVRRSSVAAALLAACLLGTAALPASAAEPLDRKAVEQIVREYLLANPEIILEAVQALEKKQQDESAAATVEAIRANREQLTASKASPVLGNPKGDIVLVEFFDYQCGYCKHSQPERNAALKEDGKVKLVLKEFPILGPGSVVATKAALAARAQDRYAPLHEALMQHQGRLDEDTVMQIAEKAGLDVAKLRKDMESPSVQAEIDANLALARQLGIQGTPAFVIGDTLVPGAIEKDTFLELFKTARAAAKEKQG</sequence>
<dbReference type="Proteomes" id="UP001596456">
    <property type="component" value="Unassembled WGS sequence"/>
</dbReference>
<evidence type="ECO:0000256" key="3">
    <source>
        <dbReference type="ARBA" id="ARBA00023157"/>
    </source>
</evidence>
<dbReference type="InterPro" id="IPR001853">
    <property type="entry name" value="DSBA-like_thioredoxin_dom"/>
</dbReference>
<keyword evidence="2" id="KW-0560">Oxidoreductase</keyword>
<name>A0ABW2KPF0_9PROT</name>
<evidence type="ECO:0000259" key="6">
    <source>
        <dbReference type="PROSITE" id="PS51352"/>
    </source>
</evidence>
<dbReference type="PROSITE" id="PS51257">
    <property type="entry name" value="PROKAR_LIPOPROTEIN"/>
    <property type="match status" value="1"/>
</dbReference>
<evidence type="ECO:0000313" key="7">
    <source>
        <dbReference type="EMBL" id="MFC7331861.1"/>
    </source>
</evidence>
<keyword evidence="8" id="KW-1185">Reference proteome</keyword>
<gene>
    <name evidence="7" type="ORF">ACFQPS_01670</name>
</gene>
<protein>
    <submittedName>
        <fullName evidence="7">DsbA family protein</fullName>
    </submittedName>
</protein>